<protein>
    <submittedName>
        <fullName evidence="1">Uncharacterized protein</fullName>
    </submittedName>
</protein>
<comment type="caution">
    <text evidence="1">The sequence shown here is derived from an EMBL/GenBank/DDBJ whole genome shotgun (WGS) entry which is preliminary data.</text>
</comment>
<gene>
    <name evidence="1" type="ORF">ACFQO1_01335</name>
</gene>
<keyword evidence="2" id="KW-1185">Reference proteome</keyword>
<proteinExistence type="predicted"/>
<dbReference type="EMBL" id="JBHTBN010000001">
    <property type="protein sequence ID" value="MFC7356314.1"/>
    <property type="molecule type" value="Genomic_DNA"/>
</dbReference>
<accession>A0ABW2MSQ9</accession>
<name>A0ABW2MSQ9_9FLAO</name>
<dbReference type="Proteomes" id="UP001596415">
    <property type="component" value="Unassembled WGS sequence"/>
</dbReference>
<organism evidence="1 2">
    <name type="scientific">Jejudonia soesokkakensis</name>
    <dbReference type="NCBI Taxonomy" id="1323432"/>
    <lineage>
        <taxon>Bacteria</taxon>
        <taxon>Pseudomonadati</taxon>
        <taxon>Bacteroidota</taxon>
        <taxon>Flavobacteriia</taxon>
        <taxon>Flavobacteriales</taxon>
        <taxon>Flavobacteriaceae</taxon>
        <taxon>Jejudonia</taxon>
    </lineage>
</organism>
<sequence length="148" mass="17077">MTQFLRKEKFKKTMLVALSMLYLVTPLHTSILKGFHKIEHFISQTASDHEHEHKTHHAHGEEHPHEHKTIAFVTSIFSNQQVAHTSETNSSETNKVTKILSFDKHLTLQEYASDVPFAIDIKHIFTYSEAHISTILEHTTPPPELRFS</sequence>
<reference evidence="2" key="1">
    <citation type="journal article" date="2019" name="Int. J. Syst. Evol. Microbiol.">
        <title>The Global Catalogue of Microorganisms (GCM) 10K type strain sequencing project: providing services to taxonomists for standard genome sequencing and annotation.</title>
        <authorList>
            <consortium name="The Broad Institute Genomics Platform"/>
            <consortium name="The Broad Institute Genome Sequencing Center for Infectious Disease"/>
            <person name="Wu L."/>
            <person name="Ma J."/>
        </authorList>
    </citation>
    <scope>NUCLEOTIDE SEQUENCE [LARGE SCALE GENOMIC DNA]</scope>
    <source>
        <strain evidence="2">CGMCC 1.16306</strain>
    </source>
</reference>
<dbReference type="RefSeq" id="WP_380215933.1">
    <property type="nucleotide sequence ID" value="NZ_JBHTBN010000001.1"/>
</dbReference>
<evidence type="ECO:0000313" key="2">
    <source>
        <dbReference type="Proteomes" id="UP001596415"/>
    </source>
</evidence>
<evidence type="ECO:0000313" key="1">
    <source>
        <dbReference type="EMBL" id="MFC7356314.1"/>
    </source>
</evidence>